<protein>
    <submittedName>
        <fullName evidence="6">HU family DNA-binding protein</fullName>
    </submittedName>
</protein>
<dbReference type="PANTHER" id="PTHR33175:SF12">
    <property type="entry name" value="DNA-BINDING PROTEIN HU-ALPHA"/>
    <property type="match status" value="1"/>
</dbReference>
<dbReference type="Proteomes" id="UP000253204">
    <property type="component" value="Unassembled WGS sequence"/>
</dbReference>
<gene>
    <name evidence="6" type="ORF">DU506_01085</name>
</gene>
<dbReference type="OrthoDB" id="9804203at2"/>
<keyword evidence="3" id="KW-0226">DNA condensation</keyword>
<evidence type="ECO:0000256" key="1">
    <source>
        <dbReference type="ARBA" id="ARBA00003819"/>
    </source>
</evidence>
<name>A0A368U9J8_9GAMM</name>
<keyword evidence="7" id="KW-1185">Reference proteome</keyword>
<comment type="caution">
    <text evidence="6">The sequence shown here is derived from an EMBL/GenBank/DDBJ whole genome shotgun (WGS) entry which is preliminary data.</text>
</comment>
<dbReference type="GO" id="GO:0030527">
    <property type="term" value="F:structural constituent of chromatin"/>
    <property type="evidence" value="ECO:0007669"/>
    <property type="project" value="InterPro"/>
</dbReference>
<dbReference type="GO" id="GO:0005829">
    <property type="term" value="C:cytosol"/>
    <property type="evidence" value="ECO:0007669"/>
    <property type="project" value="TreeGrafter"/>
</dbReference>
<dbReference type="RefSeq" id="WP_114485108.1">
    <property type="nucleotide sequence ID" value="NZ_CBCSHM010000052.1"/>
</dbReference>
<accession>A0A368U9J8</accession>
<dbReference type="GO" id="GO:0030261">
    <property type="term" value="P:chromosome condensation"/>
    <property type="evidence" value="ECO:0007669"/>
    <property type="project" value="UniProtKB-KW"/>
</dbReference>
<comment type="function">
    <text evidence="1">Histone-like DNA-binding protein which is capable of wrapping DNA to stabilize it, and thus to prevent its denaturation under extreme environmental conditions.</text>
</comment>
<dbReference type="SMART" id="SM00411">
    <property type="entry name" value="BHL"/>
    <property type="match status" value="1"/>
</dbReference>
<dbReference type="AlphaFoldDB" id="A0A368U9J8"/>
<dbReference type="PANTHER" id="PTHR33175">
    <property type="entry name" value="DNA-BINDING PROTEIN HU"/>
    <property type="match status" value="1"/>
</dbReference>
<proteinExistence type="inferred from homology"/>
<evidence type="ECO:0000256" key="4">
    <source>
        <dbReference type="ARBA" id="ARBA00023125"/>
    </source>
</evidence>
<organism evidence="6 7">
    <name type="scientific">Vreelandella rituensis</name>
    <dbReference type="NCBI Taxonomy" id="2282306"/>
    <lineage>
        <taxon>Bacteria</taxon>
        <taxon>Pseudomonadati</taxon>
        <taxon>Pseudomonadota</taxon>
        <taxon>Gammaproteobacteria</taxon>
        <taxon>Oceanospirillales</taxon>
        <taxon>Halomonadaceae</taxon>
        <taxon>Vreelandella</taxon>
    </lineage>
</organism>
<reference evidence="6 7" key="1">
    <citation type="submission" date="2018-07" db="EMBL/GenBank/DDBJ databases">
        <title>Halomonas rutogse sp. nov., isolated from Lake TangqianCo on Tibetan Plateau.</title>
        <authorList>
            <person name="Lu H."/>
            <person name="Xing P."/>
            <person name="Wu Q."/>
        </authorList>
    </citation>
    <scope>NUCLEOTIDE SEQUENCE [LARGE SCALE GENOMIC DNA]</scope>
    <source>
        <strain evidence="6 7">TQ8S</strain>
    </source>
</reference>
<dbReference type="CDD" id="cd13831">
    <property type="entry name" value="HU"/>
    <property type="match status" value="1"/>
</dbReference>
<evidence type="ECO:0000256" key="3">
    <source>
        <dbReference type="ARBA" id="ARBA00023067"/>
    </source>
</evidence>
<dbReference type="Pfam" id="PF00216">
    <property type="entry name" value="Bac_DNA_binding"/>
    <property type="match status" value="1"/>
</dbReference>
<comment type="similarity">
    <text evidence="2 5">Belongs to the bacterial histone-like protein family.</text>
</comment>
<dbReference type="PRINTS" id="PR01727">
    <property type="entry name" value="DNABINDINGHU"/>
</dbReference>
<sequence length="92" mass="9539">MRKKSDLIDALAEKTGATKADAKAILDALPEIVATALREDGEIVLPGIGTLKKTQRAARSGRNPQTGEALEIAASTSASLKVTKPLKDAISA</sequence>
<evidence type="ECO:0000313" key="7">
    <source>
        <dbReference type="Proteomes" id="UP000253204"/>
    </source>
</evidence>
<evidence type="ECO:0000313" key="6">
    <source>
        <dbReference type="EMBL" id="RCV93780.1"/>
    </source>
</evidence>
<dbReference type="EMBL" id="QPIJ01000001">
    <property type="protein sequence ID" value="RCV93780.1"/>
    <property type="molecule type" value="Genomic_DNA"/>
</dbReference>
<dbReference type="InterPro" id="IPR010992">
    <property type="entry name" value="IHF-like_DNA-bd_dom_sf"/>
</dbReference>
<keyword evidence="4 6" id="KW-0238">DNA-binding</keyword>
<dbReference type="GO" id="GO:0003677">
    <property type="term" value="F:DNA binding"/>
    <property type="evidence" value="ECO:0007669"/>
    <property type="project" value="UniProtKB-KW"/>
</dbReference>
<dbReference type="SUPFAM" id="SSF47729">
    <property type="entry name" value="IHF-like DNA-binding proteins"/>
    <property type="match status" value="1"/>
</dbReference>
<dbReference type="InterPro" id="IPR000119">
    <property type="entry name" value="Hist_DNA-bd"/>
</dbReference>
<dbReference type="Gene3D" id="4.10.520.10">
    <property type="entry name" value="IHF-like DNA-binding proteins"/>
    <property type="match status" value="1"/>
</dbReference>
<evidence type="ECO:0000256" key="5">
    <source>
        <dbReference type="RuleBase" id="RU003939"/>
    </source>
</evidence>
<evidence type="ECO:0000256" key="2">
    <source>
        <dbReference type="ARBA" id="ARBA00010529"/>
    </source>
</evidence>